<gene>
    <name evidence="2" type="ORF">J2S57_001417</name>
</gene>
<name>A0ABT9NZ02_9ACTN</name>
<dbReference type="RefSeq" id="WP_307239692.1">
    <property type="nucleotide sequence ID" value="NZ_JAUSQZ010000001.1"/>
</dbReference>
<protein>
    <recommendedName>
        <fullName evidence="4">SPP1 family holin</fullName>
    </recommendedName>
</protein>
<evidence type="ECO:0008006" key="4">
    <source>
        <dbReference type="Google" id="ProtNLM"/>
    </source>
</evidence>
<sequence>MSAQITLGFGAFFAVIAIMRLTELLDGTKEPNVWSWLVCLVSFLTAGLAFWSGYETWKKEKREKRETELGQ</sequence>
<evidence type="ECO:0000313" key="3">
    <source>
        <dbReference type="Proteomes" id="UP001235712"/>
    </source>
</evidence>
<evidence type="ECO:0000256" key="1">
    <source>
        <dbReference type="SAM" id="Phobius"/>
    </source>
</evidence>
<reference evidence="2 3" key="1">
    <citation type="submission" date="2023-07" db="EMBL/GenBank/DDBJ databases">
        <title>Sequencing the genomes of 1000 actinobacteria strains.</title>
        <authorList>
            <person name="Klenk H.-P."/>
        </authorList>
    </citation>
    <scope>NUCLEOTIDE SEQUENCE [LARGE SCALE GENOMIC DNA]</scope>
    <source>
        <strain evidence="2 3">DSM 44388</strain>
    </source>
</reference>
<proteinExistence type="predicted"/>
<organism evidence="2 3">
    <name type="scientific">Kineosporia succinea</name>
    <dbReference type="NCBI Taxonomy" id="84632"/>
    <lineage>
        <taxon>Bacteria</taxon>
        <taxon>Bacillati</taxon>
        <taxon>Actinomycetota</taxon>
        <taxon>Actinomycetes</taxon>
        <taxon>Kineosporiales</taxon>
        <taxon>Kineosporiaceae</taxon>
        <taxon>Kineosporia</taxon>
    </lineage>
</organism>
<dbReference type="EMBL" id="JAUSQZ010000001">
    <property type="protein sequence ID" value="MDP9825668.1"/>
    <property type="molecule type" value="Genomic_DNA"/>
</dbReference>
<comment type="caution">
    <text evidence="2">The sequence shown here is derived from an EMBL/GenBank/DDBJ whole genome shotgun (WGS) entry which is preliminary data.</text>
</comment>
<keyword evidence="3" id="KW-1185">Reference proteome</keyword>
<keyword evidence="1" id="KW-0472">Membrane</keyword>
<keyword evidence="1" id="KW-0812">Transmembrane</keyword>
<evidence type="ECO:0000313" key="2">
    <source>
        <dbReference type="EMBL" id="MDP9825668.1"/>
    </source>
</evidence>
<accession>A0ABT9NZ02</accession>
<feature type="transmembrane region" description="Helical" evidence="1">
    <location>
        <begin position="33"/>
        <end position="54"/>
    </location>
</feature>
<keyword evidence="1" id="KW-1133">Transmembrane helix</keyword>
<dbReference type="Proteomes" id="UP001235712">
    <property type="component" value="Unassembled WGS sequence"/>
</dbReference>